<dbReference type="VEuPathDB" id="TriTrypDB:TM35_000015790"/>
<evidence type="ECO:0000256" key="1">
    <source>
        <dbReference type="ARBA" id="ARBA00004437"/>
    </source>
</evidence>
<dbReference type="InterPro" id="IPR029239">
    <property type="entry name" value="CFAP418"/>
</dbReference>
<dbReference type="Proteomes" id="UP000192257">
    <property type="component" value="Unassembled WGS sequence"/>
</dbReference>
<dbReference type="PANTHER" id="PTHR33958:SF1">
    <property type="entry name" value="CILIA- AND FLAGELLA-ASSOCIATED PROTEIN 418"/>
    <property type="match status" value="1"/>
</dbReference>
<evidence type="ECO:0000256" key="5">
    <source>
        <dbReference type="ARBA" id="ARBA00026215"/>
    </source>
</evidence>
<comment type="caution">
    <text evidence="7">The sequence shown here is derived from an EMBL/GenBank/DDBJ whole genome shotgun (WGS) entry which is preliminary data.</text>
</comment>
<protein>
    <recommendedName>
        <fullName evidence="5">Cilia- and flagella-associated protein 418</fullName>
    </recommendedName>
</protein>
<proteinExistence type="predicted"/>
<dbReference type="RefSeq" id="XP_028887768.1">
    <property type="nucleotide sequence ID" value="XM_029021260.1"/>
</dbReference>
<keyword evidence="3" id="KW-0963">Cytoplasm</keyword>
<feature type="region of interest" description="Disordered" evidence="6">
    <location>
        <begin position="14"/>
        <end position="65"/>
    </location>
</feature>
<dbReference type="GO" id="GO:0005829">
    <property type="term" value="C:cytosol"/>
    <property type="evidence" value="ECO:0007669"/>
    <property type="project" value="TreeGrafter"/>
</dbReference>
<organism evidence="7 8">
    <name type="scientific">Trypanosoma theileri</name>
    <dbReference type="NCBI Taxonomy" id="67003"/>
    <lineage>
        <taxon>Eukaryota</taxon>
        <taxon>Discoba</taxon>
        <taxon>Euglenozoa</taxon>
        <taxon>Kinetoplastea</taxon>
        <taxon>Metakinetoplastina</taxon>
        <taxon>Trypanosomatida</taxon>
        <taxon>Trypanosomatidae</taxon>
        <taxon>Trypanosoma</taxon>
    </lineage>
</organism>
<dbReference type="Pfam" id="PF14996">
    <property type="entry name" value="RMP"/>
    <property type="match status" value="1"/>
</dbReference>
<evidence type="ECO:0000313" key="8">
    <source>
        <dbReference type="Proteomes" id="UP000192257"/>
    </source>
</evidence>
<dbReference type="GeneID" id="39981040"/>
<dbReference type="EMBL" id="NBCO01000001">
    <property type="protein sequence ID" value="ORC93702.1"/>
    <property type="molecule type" value="Genomic_DNA"/>
</dbReference>
<comment type="subcellular location">
    <subcellularLocation>
        <location evidence="2">Cytoplasm</location>
    </subcellularLocation>
    <subcellularLocation>
        <location evidence="1">Photoreceptor inner segment</location>
    </subcellularLocation>
</comment>
<evidence type="ECO:0000256" key="2">
    <source>
        <dbReference type="ARBA" id="ARBA00004496"/>
    </source>
</evidence>
<accession>A0A1X0P9U1</accession>
<keyword evidence="8" id="KW-1185">Reference proteome</keyword>
<gene>
    <name evidence="7" type="ORF">TM35_000015790</name>
</gene>
<reference evidence="7 8" key="1">
    <citation type="submission" date="2017-03" db="EMBL/GenBank/DDBJ databases">
        <title>An alternative strategy for trypanosome survival in the mammalian bloodstream revealed through genome and transcriptome analysis of the ubiquitous bovine parasite Trypanosoma (Megatrypanum) theileri.</title>
        <authorList>
            <person name="Kelly S."/>
            <person name="Ivens A."/>
            <person name="Mott A."/>
            <person name="O'Neill E."/>
            <person name="Emms D."/>
            <person name="Macleod O."/>
            <person name="Voorheis P."/>
            <person name="Matthews J."/>
            <person name="Matthews K."/>
            <person name="Carrington M."/>
        </authorList>
    </citation>
    <scope>NUCLEOTIDE SEQUENCE [LARGE SCALE GENOMIC DNA]</scope>
    <source>
        <strain evidence="7">Edinburgh</strain>
    </source>
</reference>
<name>A0A1X0P9U1_9TRYP</name>
<dbReference type="AlphaFoldDB" id="A0A1X0P9U1"/>
<evidence type="ECO:0000256" key="6">
    <source>
        <dbReference type="SAM" id="MobiDB-lite"/>
    </source>
</evidence>
<feature type="compositionally biased region" description="Basic and acidic residues" evidence="6">
    <location>
        <begin position="22"/>
        <end position="39"/>
    </location>
</feature>
<evidence type="ECO:0000256" key="4">
    <source>
        <dbReference type="ARBA" id="ARBA00024819"/>
    </source>
</evidence>
<dbReference type="OrthoDB" id="259905at2759"/>
<evidence type="ECO:0000313" key="7">
    <source>
        <dbReference type="EMBL" id="ORC93702.1"/>
    </source>
</evidence>
<dbReference type="PANTHER" id="PTHR33958">
    <property type="entry name" value="PROTEIN C8ORF37"/>
    <property type="match status" value="1"/>
</dbReference>
<comment type="function">
    <text evidence="4">May be involved in photoreceptor outer segment disk morphogenesis.</text>
</comment>
<sequence>MSDVDQLIDELFPTGKKGLGMDAKKTRELEKVRPSHSDWDSSDDEAIEKGTKGRATQFPVSVSKNTDSVSKISSKNYFDDSDDNNSEGSVVKSGFTVPFPLFPNNIGRECKGRCLVTNMGAKNIFHPSISQLLLVAEGKYNARSTQKQLFERKGAFHAYNPEVGNGASDRYSHDDNSGGCPFIMCCKCNYAVIRLQGAAWQDRNGTIDLYLTVRNYYPDWSRLASSYPVGQKTNGVQNRVLCASSNSAAYCCQCSWLSVKSPREMIETLLVHHAGFVGREDSCCFATQLPLLQGEKRRPPLWVCRGHLPQF</sequence>
<evidence type="ECO:0000256" key="3">
    <source>
        <dbReference type="ARBA" id="ARBA00022490"/>
    </source>
</evidence>